<dbReference type="Proteomes" id="UP001329430">
    <property type="component" value="Chromosome 6"/>
</dbReference>
<name>A0AAN7VC73_9COLE</name>
<dbReference type="SUPFAM" id="SSF53098">
    <property type="entry name" value="Ribonuclease H-like"/>
    <property type="match status" value="1"/>
</dbReference>
<organism evidence="9 10">
    <name type="scientific">Pyrocoelia pectoralis</name>
    <dbReference type="NCBI Taxonomy" id="417401"/>
    <lineage>
        <taxon>Eukaryota</taxon>
        <taxon>Metazoa</taxon>
        <taxon>Ecdysozoa</taxon>
        <taxon>Arthropoda</taxon>
        <taxon>Hexapoda</taxon>
        <taxon>Insecta</taxon>
        <taxon>Pterygota</taxon>
        <taxon>Neoptera</taxon>
        <taxon>Endopterygota</taxon>
        <taxon>Coleoptera</taxon>
        <taxon>Polyphaga</taxon>
        <taxon>Elateriformia</taxon>
        <taxon>Elateroidea</taxon>
        <taxon>Lampyridae</taxon>
        <taxon>Lampyrinae</taxon>
        <taxon>Pyrocoelia</taxon>
    </lineage>
</organism>
<evidence type="ECO:0000256" key="6">
    <source>
        <dbReference type="ARBA" id="ARBA00022842"/>
    </source>
</evidence>
<sequence length="309" mass="35471">MKILFQTCKFRQFPSHRNMSIKTFIFLDSETTGLPFRESNKTRITELCFIAVQSDHISVGVFPRIQNKLHFCFNPRKFIDPEASQVTGLTNELLEHQTEFDASCFNVMREFLNVHRKPICLVAHNGDRFDYPILKAEIYKTGNEMLDEVLCVDSLLAFRYLHDNVLKNDTPVEEEVASNASVHLDDGFDDILNNVVDNIELQKCAKLTVEEIQKMNETTPIKKKTDYKFVKLAGVKRKIFVERPSFTLGNLYQRLTSKLPLDAHRAESDVNMLIECAAKVGQPFVDWCNSNAKRFCDIPMMVPGKPIGK</sequence>
<dbReference type="GO" id="GO:0006308">
    <property type="term" value="P:DNA catabolic process"/>
    <property type="evidence" value="ECO:0007669"/>
    <property type="project" value="TreeGrafter"/>
</dbReference>
<evidence type="ECO:0000256" key="1">
    <source>
        <dbReference type="ARBA" id="ARBA00001946"/>
    </source>
</evidence>
<evidence type="ECO:0000256" key="3">
    <source>
        <dbReference type="ARBA" id="ARBA00022723"/>
    </source>
</evidence>
<evidence type="ECO:0000313" key="10">
    <source>
        <dbReference type="Proteomes" id="UP001329430"/>
    </source>
</evidence>
<reference evidence="9 10" key="1">
    <citation type="journal article" date="2024" name="Insects">
        <title>An Improved Chromosome-Level Genome Assembly of the Firefly Pyrocoelia pectoralis.</title>
        <authorList>
            <person name="Fu X."/>
            <person name="Meyer-Rochow V.B."/>
            <person name="Ballantyne L."/>
            <person name="Zhu X."/>
        </authorList>
    </citation>
    <scope>NUCLEOTIDE SEQUENCE [LARGE SCALE GENOMIC DNA]</scope>
    <source>
        <strain evidence="9">XCY_ONT2</strain>
    </source>
</reference>
<keyword evidence="3" id="KW-0479">Metal-binding</keyword>
<dbReference type="AlphaFoldDB" id="A0AAN7VC73"/>
<accession>A0AAN7VC73</accession>
<evidence type="ECO:0000256" key="7">
    <source>
        <dbReference type="ARBA" id="ARBA00025769"/>
    </source>
</evidence>
<evidence type="ECO:0000313" key="9">
    <source>
        <dbReference type="EMBL" id="KAK5642391.1"/>
    </source>
</evidence>
<keyword evidence="6" id="KW-0460">Magnesium</keyword>
<comment type="caution">
    <text evidence="9">The sequence shown here is derived from an EMBL/GenBank/DDBJ whole genome shotgun (WGS) entry which is preliminary data.</text>
</comment>
<evidence type="ECO:0000256" key="2">
    <source>
        <dbReference type="ARBA" id="ARBA00022722"/>
    </source>
</evidence>
<dbReference type="GO" id="GO:0003676">
    <property type="term" value="F:nucleic acid binding"/>
    <property type="evidence" value="ECO:0007669"/>
    <property type="project" value="InterPro"/>
</dbReference>
<dbReference type="Gene3D" id="3.30.420.10">
    <property type="entry name" value="Ribonuclease H-like superfamily/Ribonuclease H"/>
    <property type="match status" value="1"/>
</dbReference>
<keyword evidence="4" id="KW-0378">Hydrolase</keyword>
<gene>
    <name evidence="9" type="ORF">RI129_008558</name>
</gene>
<dbReference type="EMBL" id="JAVRBK010000006">
    <property type="protein sequence ID" value="KAK5642391.1"/>
    <property type="molecule type" value="Genomic_DNA"/>
</dbReference>
<protein>
    <recommendedName>
        <fullName evidence="8">Exonuclease domain-containing protein</fullName>
    </recommendedName>
</protein>
<evidence type="ECO:0000256" key="4">
    <source>
        <dbReference type="ARBA" id="ARBA00022801"/>
    </source>
</evidence>
<dbReference type="Pfam" id="PF00929">
    <property type="entry name" value="RNase_T"/>
    <property type="match status" value="1"/>
</dbReference>
<dbReference type="InterPro" id="IPR040393">
    <property type="entry name" value="TREX1/2"/>
</dbReference>
<dbReference type="InterPro" id="IPR036397">
    <property type="entry name" value="RNaseH_sf"/>
</dbReference>
<dbReference type="PANTHER" id="PTHR13058:SF19">
    <property type="entry name" value="LD40940P"/>
    <property type="match status" value="1"/>
</dbReference>
<evidence type="ECO:0000259" key="8">
    <source>
        <dbReference type="SMART" id="SM00479"/>
    </source>
</evidence>
<keyword evidence="2" id="KW-0540">Nuclease</keyword>
<dbReference type="InterPro" id="IPR013520">
    <property type="entry name" value="Ribonucl_H"/>
</dbReference>
<feature type="domain" description="Exonuclease" evidence="8">
    <location>
        <begin position="23"/>
        <end position="286"/>
    </location>
</feature>
<dbReference type="GO" id="GO:0005737">
    <property type="term" value="C:cytoplasm"/>
    <property type="evidence" value="ECO:0007669"/>
    <property type="project" value="TreeGrafter"/>
</dbReference>
<evidence type="ECO:0000256" key="5">
    <source>
        <dbReference type="ARBA" id="ARBA00022839"/>
    </source>
</evidence>
<keyword evidence="5" id="KW-0269">Exonuclease</keyword>
<dbReference type="GO" id="GO:0008296">
    <property type="term" value="F:3'-5'-DNA exonuclease activity"/>
    <property type="evidence" value="ECO:0007669"/>
    <property type="project" value="TreeGrafter"/>
</dbReference>
<comment type="cofactor">
    <cofactor evidence="1">
        <name>Mg(2+)</name>
        <dbReference type="ChEBI" id="CHEBI:18420"/>
    </cofactor>
</comment>
<dbReference type="SMART" id="SM00479">
    <property type="entry name" value="EXOIII"/>
    <property type="match status" value="1"/>
</dbReference>
<proteinExistence type="inferred from homology"/>
<dbReference type="PANTHER" id="PTHR13058">
    <property type="entry name" value="THREE PRIME REPAIR EXONUCLEASE 1, 2"/>
    <property type="match status" value="1"/>
</dbReference>
<dbReference type="InterPro" id="IPR012337">
    <property type="entry name" value="RNaseH-like_sf"/>
</dbReference>
<dbReference type="GO" id="GO:0046872">
    <property type="term" value="F:metal ion binding"/>
    <property type="evidence" value="ECO:0007669"/>
    <property type="project" value="UniProtKB-KW"/>
</dbReference>
<keyword evidence="10" id="KW-1185">Reference proteome</keyword>
<comment type="similarity">
    <text evidence="7">Belongs to the exonuclease superfamily. TREX family.</text>
</comment>